<dbReference type="PROSITE" id="PS50297">
    <property type="entry name" value="ANK_REP_REGION"/>
    <property type="match status" value="1"/>
</dbReference>
<keyword evidence="1" id="KW-0677">Repeat</keyword>
<accession>A0A0F9UDP2</accession>
<dbReference type="SMART" id="SM00248">
    <property type="entry name" value="ANK"/>
    <property type="match status" value="3"/>
</dbReference>
<reference evidence="4" key="1">
    <citation type="journal article" date="2015" name="Nature">
        <title>Complex archaea that bridge the gap between prokaryotes and eukaryotes.</title>
        <authorList>
            <person name="Spang A."/>
            <person name="Saw J.H."/>
            <person name="Jorgensen S.L."/>
            <person name="Zaremba-Niedzwiedzka K."/>
            <person name="Martijn J."/>
            <person name="Lind A.E."/>
            <person name="van Eijk R."/>
            <person name="Schleper C."/>
            <person name="Guy L."/>
            <person name="Ettema T.J."/>
        </authorList>
    </citation>
    <scope>NUCLEOTIDE SEQUENCE</scope>
</reference>
<dbReference type="PANTHER" id="PTHR24189">
    <property type="entry name" value="MYOTROPHIN"/>
    <property type="match status" value="1"/>
</dbReference>
<dbReference type="InterPro" id="IPR050745">
    <property type="entry name" value="Multifunctional_regulatory"/>
</dbReference>
<dbReference type="AlphaFoldDB" id="A0A0F9UDP2"/>
<evidence type="ECO:0000259" key="3">
    <source>
        <dbReference type="Pfam" id="PF07007"/>
    </source>
</evidence>
<dbReference type="EMBL" id="LAZR01000729">
    <property type="protein sequence ID" value="KKN59351.1"/>
    <property type="molecule type" value="Genomic_DNA"/>
</dbReference>
<dbReference type="InterPro" id="IPR011256">
    <property type="entry name" value="Reg_factor_effector_dom_sf"/>
</dbReference>
<dbReference type="InterPro" id="IPR036770">
    <property type="entry name" value="Ankyrin_rpt-contain_sf"/>
</dbReference>
<organism evidence="4">
    <name type="scientific">marine sediment metagenome</name>
    <dbReference type="NCBI Taxonomy" id="412755"/>
    <lineage>
        <taxon>unclassified sequences</taxon>
        <taxon>metagenomes</taxon>
        <taxon>ecological metagenomes</taxon>
    </lineage>
</organism>
<feature type="domain" description="Lysozyme inhibitor LprI-like N-terminal" evidence="3">
    <location>
        <begin position="58"/>
        <end position="138"/>
    </location>
</feature>
<sequence>MSINQRLMLAATLATLGACASAPVPGPAKPDLTPKLTPLNADTKASFECAGALPSVHRQICSSDPLALQDKELAAYLRKRIDQLDLPGALVLEANQRQWLLSRAGQCGLGVDTATGVNPDANAIACLQSMYRQRTAQLTAWPVPHPEPQRERHAWASYAEYRVAEDRGNGMCASVANALNQSLARDGRLGLSSLAGAQLKAGSHASVSSAGIAGQQISVELYDAGLYAGYQQRARGLRINGQVVMDDRMLPRWVAEQPNYGGRAHASSSQTGDYGSIDVFTYQGKTLALVNETWGFYSPAARGESAYAGLYSVQDGVTPQCLFQTYLTPPRTNTLRGLPAYSALDTELTKLAGDPLLGYSQQDRRDLFQRWKERQWTLLNLPLLGVDQLQRNGREAAIRSRQDAAMDELFEWSERNIGAKQLYRRVMPMLQPAHQELVSMFAAQGLNAQEAGSAADLLFHETFARAMENLEAPAQVPNAPAAPFANYNPRYAIAPQAGALEEGRQFATLHSVLLNGAPVPVISDFVDYETETLGKQRGLGADGDTALMAAVGNPDAVAFLLQRGFAVNDSNLWGKTALMSAAQADQPQSAKLLLDAGANIHAQTERKPGVGVGGPDRREAESSRQTALLIAAGEASSRMIDTLVDAGAARQAWSGYDQQICQQVEKNTQLEQSQRERYRNSDLCKAAYAPVPLSAQKIVDIRGGDELIIRDDGTQYSIHLVTREPMTLFGRPAELAPEEMKDEVGRIAVNVAMTAQRKAGARIMGPLNLVFDNLADNTPTLLKTQVSFPVEGNIGSIAGYRLNQKPRQQVLSLHYQAETQTVEGAWRALYSAAYTQGLKPTGSGYVVIDNRGGRRFDYQLVVTDTYAED</sequence>
<dbReference type="InterPro" id="IPR002110">
    <property type="entry name" value="Ankyrin_rpt"/>
</dbReference>
<protein>
    <recommendedName>
        <fullName evidence="3">Lysozyme inhibitor LprI-like N-terminal domain-containing protein</fullName>
    </recommendedName>
</protein>
<evidence type="ECO:0000313" key="4">
    <source>
        <dbReference type="EMBL" id="KKN59351.1"/>
    </source>
</evidence>
<proteinExistence type="predicted"/>
<name>A0A0F9UDP2_9ZZZZ</name>
<dbReference type="InterPro" id="IPR009739">
    <property type="entry name" value="LprI-like_N"/>
</dbReference>
<dbReference type="PANTHER" id="PTHR24189:SF70">
    <property type="entry name" value="M-PHASE PHOSPHOPROTEIN 8"/>
    <property type="match status" value="1"/>
</dbReference>
<dbReference type="Pfam" id="PF12796">
    <property type="entry name" value="Ank_2"/>
    <property type="match status" value="1"/>
</dbReference>
<dbReference type="GO" id="GO:0005634">
    <property type="term" value="C:nucleus"/>
    <property type="evidence" value="ECO:0007669"/>
    <property type="project" value="TreeGrafter"/>
</dbReference>
<evidence type="ECO:0000256" key="2">
    <source>
        <dbReference type="ARBA" id="ARBA00023043"/>
    </source>
</evidence>
<dbReference type="Gene3D" id="3.20.80.10">
    <property type="entry name" value="Regulatory factor, effector binding domain"/>
    <property type="match status" value="1"/>
</dbReference>
<dbReference type="Gene3D" id="1.20.1270.180">
    <property type="match status" value="1"/>
</dbReference>
<dbReference type="PROSITE" id="PS50088">
    <property type="entry name" value="ANK_REPEAT"/>
    <property type="match status" value="1"/>
</dbReference>
<evidence type="ECO:0000256" key="1">
    <source>
        <dbReference type="ARBA" id="ARBA00022737"/>
    </source>
</evidence>
<dbReference type="PROSITE" id="PS51257">
    <property type="entry name" value="PROKAR_LIPOPROTEIN"/>
    <property type="match status" value="1"/>
</dbReference>
<dbReference type="Pfam" id="PF07007">
    <property type="entry name" value="LprI"/>
    <property type="match status" value="1"/>
</dbReference>
<gene>
    <name evidence="4" type="ORF">LCGC14_0542910</name>
</gene>
<keyword evidence="2" id="KW-0040">ANK repeat</keyword>
<dbReference type="Gene3D" id="1.25.40.20">
    <property type="entry name" value="Ankyrin repeat-containing domain"/>
    <property type="match status" value="1"/>
</dbReference>
<dbReference type="GO" id="GO:0005737">
    <property type="term" value="C:cytoplasm"/>
    <property type="evidence" value="ECO:0007669"/>
    <property type="project" value="TreeGrafter"/>
</dbReference>
<comment type="caution">
    <text evidence="4">The sequence shown here is derived from an EMBL/GenBank/DDBJ whole genome shotgun (WGS) entry which is preliminary data.</text>
</comment>
<dbReference type="SUPFAM" id="SSF48403">
    <property type="entry name" value="Ankyrin repeat"/>
    <property type="match status" value="1"/>
</dbReference>